<name>A0A1X1YR97_9MYCO</name>
<accession>A0A1X1YR97</accession>
<evidence type="ECO:0000313" key="2">
    <source>
        <dbReference type="Proteomes" id="UP000466396"/>
    </source>
</evidence>
<sequence length="63" mass="7082">MKKGIPALRMFRILAPVLGDQNIVIEDVAIEMATRGRNKPQTTRVLVFLVRPKTSQASRCSRC</sequence>
<keyword evidence="2" id="KW-1185">Reference proteome</keyword>
<reference evidence="1 2" key="1">
    <citation type="journal article" date="2019" name="Emerg. Microbes Infect.">
        <title>Comprehensive subspecies identification of 175 nontuberculous mycobacteria species based on 7547 genomic profiles.</title>
        <authorList>
            <person name="Matsumoto Y."/>
            <person name="Kinjo T."/>
            <person name="Motooka D."/>
            <person name="Nabeya D."/>
            <person name="Jung N."/>
            <person name="Uechi K."/>
            <person name="Horii T."/>
            <person name="Iida T."/>
            <person name="Fujita J."/>
            <person name="Nakamura S."/>
        </authorList>
    </citation>
    <scope>NUCLEOTIDE SEQUENCE [LARGE SCALE GENOMIC DNA]</scope>
    <source>
        <strain evidence="1 2">JCM 15657</strain>
    </source>
</reference>
<dbReference type="AlphaFoldDB" id="A0A1X1YR97"/>
<dbReference type="KEGG" id="mlj:MLAC_34900"/>
<evidence type="ECO:0000313" key="1">
    <source>
        <dbReference type="EMBL" id="BBX98196.1"/>
    </source>
</evidence>
<dbReference type="EMBL" id="AP022581">
    <property type="protein sequence ID" value="BBX98196.1"/>
    <property type="molecule type" value="Genomic_DNA"/>
</dbReference>
<protein>
    <submittedName>
        <fullName evidence="1">Uncharacterized protein</fullName>
    </submittedName>
</protein>
<organism evidence="1 2">
    <name type="scientific">Mycobacterium lacus</name>
    <dbReference type="NCBI Taxonomy" id="169765"/>
    <lineage>
        <taxon>Bacteria</taxon>
        <taxon>Bacillati</taxon>
        <taxon>Actinomycetota</taxon>
        <taxon>Actinomycetes</taxon>
        <taxon>Mycobacteriales</taxon>
        <taxon>Mycobacteriaceae</taxon>
        <taxon>Mycobacterium</taxon>
    </lineage>
</organism>
<dbReference type="Proteomes" id="UP000466396">
    <property type="component" value="Chromosome"/>
</dbReference>
<gene>
    <name evidence="1" type="ORF">MLAC_34900</name>
</gene>
<proteinExistence type="predicted"/>